<dbReference type="AlphaFoldDB" id="K9TCL7"/>
<evidence type="ECO:0000256" key="2">
    <source>
        <dbReference type="ARBA" id="ARBA00022448"/>
    </source>
</evidence>
<evidence type="ECO:0000256" key="5">
    <source>
        <dbReference type="ARBA" id="ARBA00022741"/>
    </source>
</evidence>
<evidence type="ECO:0000256" key="8">
    <source>
        <dbReference type="ARBA" id="ARBA00022840"/>
    </source>
</evidence>
<keyword evidence="3" id="KW-1003">Cell membrane</keyword>
<evidence type="ECO:0000256" key="3">
    <source>
        <dbReference type="ARBA" id="ARBA00022475"/>
    </source>
</evidence>
<sequence>MKETFQKNKFHESSRVSSVHPLDNLPTLMQILPADSRESTTTVELAKAFDVQGFQIGDELLCVGESDPGMTENQMPLHSDCYFIDQGRVRLLVFDAERQREICAMVLEKGESFGGDEWLNQKPIPYRVVAASDGVVSRISPEKLRPLLEQEPAIQAYLSEQTTQRQCQLFLKTVPELRSLSSHQIRQLLPYLQEKSIPAHASLVEVTPTSQGHYWLRHGEIQRGTETSQVQIQATGTSWGYPQETPTDWIAATELEIIELPVVQWESATAIAPVLTGEYGNGNGNGNGHRRSPTRILQRPAPPVMTPVPGPQSSRDNGNSRPDGSDPRSAQNPVLFPKPNHRRFLDLLARYPHIQQQSSSDCGAACLVMIGQYWGKRFSINYVRDLAGVGRSGASLKGLAKAAENLGFHALPVRGSLDRLADRKNPWIAHWQGIHYVVVYKITPHRILVADPAEGKKWVKRQEFLTHWTGYALVLDPTERLKEAKTEKRSLGRFMSALVPYRNLALQIVAFSILIQIFGLIQPLFTQIILDQVVTQQSLSALNLFCLGALIFGLWSKGLSAVRKYLLSYFSNRLDLTLIGGFIRHAMMLPLKFFESRRVGDIITRVQENRKIQQFLIGQVVLAWLNFATGFVYLGLMLYYNARLTLLVLALIPFIIILTLLATPILRKVSREAFNASADQNSSLVEMFTGITTLKSTATEYQMRWRWEDYFTKALNVRFKGQKLGIGLEVLNSTINIVGSIALLWYGGRLIIQGDLTIGQFVAFNMMKGRIITPVLALANLWDRLQEVLISVERLNDVFETEPEESPGSAMMVLPPLRGDLRLENVTFRYSEDDERNTLENISFEVKAGQTTAIVGRSGSGKSTLVSLLQRLYSPNSGRIFIDGHDISHVSPSSLRSQIGVVPQDCFLFSGTISENITLYSDEFALDDVIEVAKMAEAHPFIQEMPLGYNTKVGERGSSLSGGQRQRIAIARALLGNPRILLLDEATSSLDTESERRFQQNLARFSRDRTTFIIAHRLSTVRNADCILVLDRGLLVERGTHEQLMEQQGLYYHLAQQQLDL</sequence>
<dbReference type="OrthoDB" id="437054at2"/>
<feature type="transmembrane region" description="Helical" evidence="12">
    <location>
        <begin position="576"/>
        <end position="594"/>
    </location>
</feature>
<keyword evidence="6" id="KW-0378">Hydrolase</keyword>
<feature type="domain" description="ABC transmembrane type-1" evidence="15">
    <location>
        <begin position="508"/>
        <end position="787"/>
    </location>
</feature>
<keyword evidence="4 12" id="KW-0812">Transmembrane</keyword>
<organism evidence="17 18">
    <name type="scientific">Oscillatoria acuminata PCC 6304</name>
    <dbReference type="NCBI Taxonomy" id="56110"/>
    <lineage>
        <taxon>Bacteria</taxon>
        <taxon>Bacillati</taxon>
        <taxon>Cyanobacteriota</taxon>
        <taxon>Cyanophyceae</taxon>
        <taxon>Oscillatoriophycideae</taxon>
        <taxon>Oscillatoriales</taxon>
        <taxon>Oscillatoriaceae</taxon>
        <taxon>Oscillatoria</taxon>
    </lineage>
</organism>
<dbReference type="PROSITE" id="PS00211">
    <property type="entry name" value="ABC_TRANSPORTER_1"/>
    <property type="match status" value="1"/>
</dbReference>
<dbReference type="Gene3D" id="1.20.1560.10">
    <property type="entry name" value="ABC transporter type 1, transmembrane domain"/>
    <property type="match status" value="1"/>
</dbReference>
<dbReference type="Pfam" id="PF00664">
    <property type="entry name" value="ABC_membrane"/>
    <property type="match status" value="1"/>
</dbReference>
<dbReference type="InterPro" id="IPR027417">
    <property type="entry name" value="P-loop_NTPase"/>
</dbReference>
<dbReference type="PANTHER" id="PTHR43394">
    <property type="entry name" value="ATP-DEPENDENT PERMEASE MDL1, MITOCHONDRIAL"/>
    <property type="match status" value="1"/>
</dbReference>
<feature type="domain" description="ABC transporter" evidence="14">
    <location>
        <begin position="821"/>
        <end position="1057"/>
    </location>
</feature>
<evidence type="ECO:0000313" key="18">
    <source>
        <dbReference type="Proteomes" id="UP000010367"/>
    </source>
</evidence>
<evidence type="ECO:0000256" key="12">
    <source>
        <dbReference type="SAM" id="Phobius"/>
    </source>
</evidence>
<dbReference type="Gene3D" id="3.40.50.300">
    <property type="entry name" value="P-loop containing nucleotide triphosphate hydrolases"/>
    <property type="match status" value="1"/>
</dbReference>
<evidence type="ECO:0000256" key="10">
    <source>
        <dbReference type="ARBA" id="ARBA00023136"/>
    </source>
</evidence>
<evidence type="ECO:0000259" key="15">
    <source>
        <dbReference type="PROSITE" id="PS50929"/>
    </source>
</evidence>
<feature type="transmembrane region" description="Helical" evidence="12">
    <location>
        <begin position="504"/>
        <end position="526"/>
    </location>
</feature>
<dbReference type="HOGENOM" id="CLU_000604_95_3_3"/>
<feature type="compositionally biased region" description="Polar residues" evidence="11">
    <location>
        <begin position="312"/>
        <end position="332"/>
    </location>
</feature>
<gene>
    <name evidence="17" type="ORF">Oscil6304_0098</name>
</gene>
<dbReference type="SMART" id="SM00382">
    <property type="entry name" value="AAA"/>
    <property type="match status" value="1"/>
</dbReference>
<name>K9TCL7_9CYAN</name>
<dbReference type="InterPro" id="IPR014710">
    <property type="entry name" value="RmlC-like_jellyroll"/>
</dbReference>
<feature type="domain" description="Peptidase C39" evidence="16">
    <location>
        <begin position="356"/>
        <end position="475"/>
    </location>
</feature>
<dbReference type="InParanoid" id="K9TCL7"/>
<evidence type="ECO:0000259" key="16">
    <source>
        <dbReference type="PROSITE" id="PS50990"/>
    </source>
</evidence>
<evidence type="ECO:0000259" key="13">
    <source>
        <dbReference type="PROSITE" id="PS50042"/>
    </source>
</evidence>
<dbReference type="InterPro" id="IPR005074">
    <property type="entry name" value="Peptidase_C39"/>
</dbReference>
<evidence type="ECO:0000256" key="6">
    <source>
        <dbReference type="ARBA" id="ARBA00022801"/>
    </source>
</evidence>
<dbReference type="CDD" id="cd18568">
    <property type="entry name" value="ABC_6TM_HetC_like"/>
    <property type="match status" value="1"/>
</dbReference>
<dbReference type="InterPro" id="IPR036640">
    <property type="entry name" value="ABC1_TM_sf"/>
</dbReference>
<dbReference type="InterPro" id="IPR018490">
    <property type="entry name" value="cNMP-bd_dom_sf"/>
</dbReference>
<dbReference type="GO" id="GO:0008234">
    <property type="term" value="F:cysteine-type peptidase activity"/>
    <property type="evidence" value="ECO:0007669"/>
    <property type="project" value="UniProtKB-KW"/>
</dbReference>
<dbReference type="InterPro" id="IPR017871">
    <property type="entry name" value="ABC_transporter-like_CS"/>
</dbReference>
<protein>
    <submittedName>
        <fullName evidence="17">ABC-type bacteriocin/lantibiotic exporter with N-terminal double-glycine peptidase domain</fullName>
    </submittedName>
</protein>
<dbReference type="PATRIC" id="fig|56110.3.peg.113"/>
<dbReference type="Gene3D" id="2.60.120.10">
    <property type="entry name" value="Jelly Rolls"/>
    <property type="match status" value="1"/>
</dbReference>
<dbReference type="STRING" id="56110.Oscil6304_0098"/>
<dbReference type="GO" id="GO:0016887">
    <property type="term" value="F:ATP hydrolysis activity"/>
    <property type="evidence" value="ECO:0007669"/>
    <property type="project" value="InterPro"/>
</dbReference>
<keyword evidence="2" id="KW-0813">Transport</keyword>
<dbReference type="Proteomes" id="UP000010367">
    <property type="component" value="Chromosome"/>
</dbReference>
<evidence type="ECO:0000256" key="1">
    <source>
        <dbReference type="ARBA" id="ARBA00004651"/>
    </source>
</evidence>
<evidence type="ECO:0000256" key="7">
    <source>
        <dbReference type="ARBA" id="ARBA00022807"/>
    </source>
</evidence>
<feature type="region of interest" description="Disordered" evidence="11">
    <location>
        <begin position="277"/>
        <end position="338"/>
    </location>
</feature>
<dbReference type="GO" id="GO:0005524">
    <property type="term" value="F:ATP binding"/>
    <property type="evidence" value="ECO:0007669"/>
    <property type="project" value="UniProtKB-KW"/>
</dbReference>
<evidence type="ECO:0000259" key="14">
    <source>
        <dbReference type="PROSITE" id="PS50893"/>
    </source>
</evidence>
<dbReference type="KEGG" id="oac:Oscil6304_0098"/>
<dbReference type="PROSITE" id="PS50990">
    <property type="entry name" value="PEPTIDASE_C39"/>
    <property type="match status" value="1"/>
</dbReference>
<dbReference type="Gene3D" id="3.90.70.10">
    <property type="entry name" value="Cysteine proteinases"/>
    <property type="match status" value="1"/>
</dbReference>
<comment type="subcellular location">
    <subcellularLocation>
        <location evidence="1">Cell membrane</location>
        <topology evidence="1">Multi-pass membrane protein</topology>
    </subcellularLocation>
</comment>
<keyword evidence="8" id="KW-0067">ATP-binding</keyword>
<reference evidence="17 18" key="1">
    <citation type="submission" date="2012-06" db="EMBL/GenBank/DDBJ databases">
        <title>Finished chromosome of genome of Oscillatoria acuminata PCC 6304.</title>
        <authorList>
            <consortium name="US DOE Joint Genome Institute"/>
            <person name="Gugger M."/>
            <person name="Coursin T."/>
            <person name="Rippka R."/>
            <person name="Tandeau De Marsac N."/>
            <person name="Huntemann M."/>
            <person name="Wei C.-L."/>
            <person name="Han J."/>
            <person name="Detter J.C."/>
            <person name="Han C."/>
            <person name="Tapia R."/>
            <person name="Davenport K."/>
            <person name="Daligault H."/>
            <person name="Erkkila T."/>
            <person name="Gu W."/>
            <person name="Munk A.C.C."/>
            <person name="Teshima H."/>
            <person name="Xu Y."/>
            <person name="Chain P."/>
            <person name="Chen A."/>
            <person name="Krypides N."/>
            <person name="Mavromatis K."/>
            <person name="Markowitz V."/>
            <person name="Szeto E."/>
            <person name="Ivanova N."/>
            <person name="Mikhailova N."/>
            <person name="Ovchinnikova G."/>
            <person name="Pagani I."/>
            <person name="Pati A."/>
            <person name="Goodwin L."/>
            <person name="Peters L."/>
            <person name="Pitluck S."/>
            <person name="Woyke T."/>
            <person name="Kerfeld C."/>
        </authorList>
    </citation>
    <scope>NUCLEOTIDE SEQUENCE [LARGE SCALE GENOMIC DNA]</scope>
    <source>
        <strain evidence="17 18">PCC 6304</strain>
    </source>
</reference>
<dbReference type="SUPFAM" id="SSF90123">
    <property type="entry name" value="ABC transporter transmembrane region"/>
    <property type="match status" value="1"/>
</dbReference>
<dbReference type="Pfam" id="PF03412">
    <property type="entry name" value="Peptidase_C39"/>
    <property type="match status" value="1"/>
</dbReference>
<dbReference type="InterPro" id="IPR000595">
    <property type="entry name" value="cNMP-bd_dom"/>
</dbReference>
<feature type="domain" description="Cyclic nucleotide-binding" evidence="13">
    <location>
        <begin position="82"/>
        <end position="165"/>
    </location>
</feature>
<keyword evidence="7" id="KW-0645">Protease</keyword>
<dbReference type="eggNOG" id="COG2274">
    <property type="taxonomic scope" value="Bacteria"/>
</dbReference>
<dbReference type="SUPFAM" id="SSF51206">
    <property type="entry name" value="cAMP-binding domain-like"/>
    <property type="match status" value="2"/>
</dbReference>
<dbReference type="GO" id="GO:0015421">
    <property type="term" value="F:ABC-type oligopeptide transporter activity"/>
    <property type="evidence" value="ECO:0007669"/>
    <property type="project" value="TreeGrafter"/>
</dbReference>
<feature type="transmembrane region" description="Helical" evidence="12">
    <location>
        <begin position="538"/>
        <end position="556"/>
    </location>
</feature>
<dbReference type="PANTHER" id="PTHR43394:SF1">
    <property type="entry name" value="ATP-BINDING CASSETTE SUB-FAMILY B MEMBER 10, MITOCHONDRIAL"/>
    <property type="match status" value="1"/>
</dbReference>
<feature type="transmembrane region" description="Helical" evidence="12">
    <location>
        <begin position="615"/>
        <end position="640"/>
    </location>
</feature>
<dbReference type="Pfam" id="PF00027">
    <property type="entry name" value="cNMP_binding"/>
    <property type="match status" value="1"/>
</dbReference>
<dbReference type="CDD" id="cd02418">
    <property type="entry name" value="Peptidase_C39B"/>
    <property type="match status" value="1"/>
</dbReference>
<dbReference type="CDD" id="cd00038">
    <property type="entry name" value="CAP_ED"/>
    <property type="match status" value="1"/>
</dbReference>
<dbReference type="PROSITE" id="PS50929">
    <property type="entry name" value="ABC_TM1F"/>
    <property type="match status" value="1"/>
</dbReference>
<dbReference type="InterPro" id="IPR003593">
    <property type="entry name" value="AAA+_ATPase"/>
</dbReference>
<accession>K9TCL7</accession>
<dbReference type="InterPro" id="IPR039421">
    <property type="entry name" value="Type_1_exporter"/>
</dbReference>
<dbReference type="RefSeq" id="WP_015146506.1">
    <property type="nucleotide sequence ID" value="NC_019693.1"/>
</dbReference>
<dbReference type="FunFam" id="3.40.50.300:FF:000221">
    <property type="entry name" value="Multidrug ABC transporter ATP-binding protein"/>
    <property type="match status" value="1"/>
</dbReference>
<dbReference type="PROSITE" id="PS50042">
    <property type="entry name" value="CNMP_BINDING_3"/>
    <property type="match status" value="1"/>
</dbReference>
<evidence type="ECO:0000256" key="4">
    <source>
        <dbReference type="ARBA" id="ARBA00022692"/>
    </source>
</evidence>
<dbReference type="InterPro" id="IPR003439">
    <property type="entry name" value="ABC_transporter-like_ATP-bd"/>
</dbReference>
<dbReference type="Pfam" id="PF00005">
    <property type="entry name" value="ABC_tran"/>
    <property type="match status" value="1"/>
</dbReference>
<dbReference type="GO" id="GO:0005886">
    <property type="term" value="C:plasma membrane"/>
    <property type="evidence" value="ECO:0007669"/>
    <property type="project" value="UniProtKB-SubCell"/>
</dbReference>
<keyword evidence="7" id="KW-0788">Thiol protease</keyword>
<evidence type="ECO:0000256" key="9">
    <source>
        <dbReference type="ARBA" id="ARBA00022989"/>
    </source>
</evidence>
<dbReference type="EMBL" id="CP003607">
    <property type="protein sequence ID" value="AFY79856.1"/>
    <property type="molecule type" value="Genomic_DNA"/>
</dbReference>
<keyword evidence="18" id="KW-1185">Reference proteome</keyword>
<evidence type="ECO:0000256" key="11">
    <source>
        <dbReference type="SAM" id="MobiDB-lite"/>
    </source>
</evidence>
<keyword evidence="9 12" id="KW-1133">Transmembrane helix</keyword>
<keyword evidence="10 12" id="KW-0472">Membrane</keyword>
<dbReference type="PROSITE" id="PS50893">
    <property type="entry name" value="ABC_TRANSPORTER_2"/>
    <property type="match status" value="1"/>
</dbReference>
<feature type="compositionally biased region" description="Pro residues" evidence="11">
    <location>
        <begin position="300"/>
        <end position="310"/>
    </location>
</feature>
<dbReference type="InterPro" id="IPR011527">
    <property type="entry name" value="ABC1_TM_dom"/>
</dbReference>
<evidence type="ECO:0000313" key="17">
    <source>
        <dbReference type="EMBL" id="AFY79856.1"/>
    </source>
</evidence>
<dbReference type="GO" id="GO:0006508">
    <property type="term" value="P:proteolysis"/>
    <property type="evidence" value="ECO:0007669"/>
    <property type="project" value="InterPro"/>
</dbReference>
<keyword evidence="5" id="KW-0547">Nucleotide-binding</keyword>
<proteinExistence type="predicted"/>
<feature type="transmembrane region" description="Helical" evidence="12">
    <location>
        <begin position="646"/>
        <end position="666"/>
    </location>
</feature>
<dbReference type="SUPFAM" id="SSF52540">
    <property type="entry name" value="P-loop containing nucleoside triphosphate hydrolases"/>
    <property type="match status" value="1"/>
</dbReference>